<dbReference type="CDD" id="cd00392">
    <property type="entry name" value="Ribosomal_L13"/>
    <property type="match status" value="1"/>
</dbReference>
<comment type="subcellular location">
    <subcellularLocation>
        <location evidence="1">Mitochondrion</location>
    </subcellularLocation>
</comment>
<reference evidence="8" key="1">
    <citation type="submission" date="2020-04" db="EMBL/GenBank/DDBJ databases">
        <authorList>
            <person name="Neveu A P."/>
        </authorList>
    </citation>
    <scope>NUCLEOTIDE SEQUENCE</scope>
    <source>
        <tissue evidence="8">Whole embryo</tissue>
    </source>
</reference>
<dbReference type="HAMAP" id="MF_01366">
    <property type="entry name" value="Ribosomal_uL13"/>
    <property type="match status" value="1"/>
</dbReference>
<evidence type="ECO:0000256" key="1">
    <source>
        <dbReference type="ARBA" id="ARBA00004173"/>
    </source>
</evidence>
<keyword evidence="3 8" id="KW-0689">Ribosomal protein</keyword>
<dbReference type="Pfam" id="PF00572">
    <property type="entry name" value="Ribosomal_L13"/>
    <property type="match status" value="1"/>
</dbReference>
<comment type="similarity">
    <text evidence="2">Belongs to the universal ribosomal protein uL13 family.</text>
</comment>
<dbReference type="InterPro" id="IPR036899">
    <property type="entry name" value="Ribosomal_uL13_sf"/>
</dbReference>
<keyword evidence="4" id="KW-0496">Mitochondrion</keyword>
<dbReference type="AlphaFoldDB" id="A0A6F9DKI1"/>
<dbReference type="InterPro" id="IPR005823">
    <property type="entry name" value="Ribosomal_uL13_bac-type"/>
</dbReference>
<evidence type="ECO:0000313" key="8">
    <source>
        <dbReference type="EMBL" id="CAB3263957.1"/>
    </source>
</evidence>
<dbReference type="InterPro" id="IPR005822">
    <property type="entry name" value="Ribosomal_uL13"/>
</dbReference>
<dbReference type="GO" id="GO:0005762">
    <property type="term" value="C:mitochondrial large ribosomal subunit"/>
    <property type="evidence" value="ECO:0007669"/>
    <property type="project" value="TreeGrafter"/>
</dbReference>
<dbReference type="GO" id="GO:0006412">
    <property type="term" value="P:translation"/>
    <property type="evidence" value="ECO:0007669"/>
    <property type="project" value="InterPro"/>
</dbReference>
<evidence type="ECO:0000256" key="6">
    <source>
        <dbReference type="ARBA" id="ARBA00068950"/>
    </source>
</evidence>
<evidence type="ECO:0000256" key="7">
    <source>
        <dbReference type="ARBA" id="ARBA00075605"/>
    </source>
</evidence>
<dbReference type="GO" id="GO:0017148">
    <property type="term" value="P:negative regulation of translation"/>
    <property type="evidence" value="ECO:0007669"/>
    <property type="project" value="TreeGrafter"/>
</dbReference>
<protein>
    <recommendedName>
        <fullName evidence="6">Large ribosomal subunit protein uL13m</fullName>
    </recommendedName>
    <alternativeName>
        <fullName evidence="7">39S ribosomal protein L13, mitochondrial</fullName>
    </alternativeName>
</protein>
<keyword evidence="5" id="KW-0687">Ribonucleoprotein</keyword>
<dbReference type="EMBL" id="LR788095">
    <property type="protein sequence ID" value="CAB3263957.1"/>
    <property type="molecule type" value="mRNA"/>
</dbReference>
<dbReference type="FunFam" id="3.90.1180.10:FF:000030">
    <property type="entry name" value="39S ribosomal protein L13, mitochondrial"/>
    <property type="match status" value="1"/>
</dbReference>
<organism evidence="8">
    <name type="scientific">Phallusia mammillata</name>
    <dbReference type="NCBI Taxonomy" id="59560"/>
    <lineage>
        <taxon>Eukaryota</taxon>
        <taxon>Metazoa</taxon>
        <taxon>Chordata</taxon>
        <taxon>Tunicata</taxon>
        <taxon>Ascidiacea</taxon>
        <taxon>Phlebobranchia</taxon>
        <taxon>Ascidiidae</taxon>
        <taxon>Phallusia</taxon>
    </lineage>
</organism>
<accession>A0A6F9DKI1</accession>
<dbReference type="GO" id="GO:0003735">
    <property type="term" value="F:structural constituent of ribosome"/>
    <property type="evidence" value="ECO:0007669"/>
    <property type="project" value="InterPro"/>
</dbReference>
<name>A0A6F9DKI1_9ASCI</name>
<evidence type="ECO:0000256" key="4">
    <source>
        <dbReference type="ARBA" id="ARBA00023128"/>
    </source>
</evidence>
<dbReference type="PANTHER" id="PTHR11545">
    <property type="entry name" value="RIBOSOMAL PROTEIN L13"/>
    <property type="match status" value="1"/>
</dbReference>
<evidence type="ECO:0000256" key="2">
    <source>
        <dbReference type="ARBA" id="ARBA00006227"/>
    </source>
</evidence>
<gene>
    <name evidence="8" type="primary">Mrpl13</name>
</gene>
<dbReference type="Gene3D" id="3.90.1180.10">
    <property type="entry name" value="Ribosomal protein L13"/>
    <property type="match status" value="1"/>
</dbReference>
<evidence type="ECO:0000256" key="3">
    <source>
        <dbReference type="ARBA" id="ARBA00022980"/>
    </source>
</evidence>
<dbReference type="SUPFAM" id="SSF52161">
    <property type="entry name" value="Ribosomal protein L13"/>
    <property type="match status" value="1"/>
</dbReference>
<sequence>MSFGRANQQWATFSRVWHILNADRQPAGGIGVLVSRYVQGLHKPIYHPTSDVGDHVVVVNAKKIAYSGNKWEEKVFTAHTGRRKGRVRMQAFKVHELDPTWIIRRNIYRQIPNNLLRRTLFQRVHVFEDENVPAEIIENVTNVLIGPRPVPKAITDYTEEEKDSFPKLFLRDKYFLKS</sequence>
<proteinExistence type="evidence at transcript level"/>
<dbReference type="GO" id="GO:0003729">
    <property type="term" value="F:mRNA binding"/>
    <property type="evidence" value="ECO:0007669"/>
    <property type="project" value="TreeGrafter"/>
</dbReference>
<dbReference type="NCBIfam" id="TIGR01066">
    <property type="entry name" value="rplM_bact"/>
    <property type="match status" value="1"/>
</dbReference>
<dbReference type="PANTHER" id="PTHR11545:SF2">
    <property type="entry name" value="LARGE RIBOSOMAL SUBUNIT PROTEIN UL13M"/>
    <property type="match status" value="1"/>
</dbReference>
<evidence type="ECO:0000256" key="5">
    <source>
        <dbReference type="ARBA" id="ARBA00023274"/>
    </source>
</evidence>